<evidence type="ECO:0000256" key="2">
    <source>
        <dbReference type="PROSITE-ProRule" id="PRU00059"/>
    </source>
</evidence>
<feature type="domain" description="CUB" evidence="4">
    <location>
        <begin position="449"/>
        <end position="568"/>
    </location>
</feature>
<keyword evidence="3" id="KW-0732">Signal</keyword>
<feature type="chain" id="PRO_5047481372" description="CUB domain-containing protein" evidence="3">
    <location>
        <begin position="22"/>
        <end position="729"/>
    </location>
</feature>
<dbReference type="SUPFAM" id="SSF49854">
    <property type="entry name" value="Spermadhesin, CUB domain"/>
    <property type="match status" value="2"/>
</dbReference>
<organism evidence="5 6">
    <name type="scientific">Dermatophagoides pteronyssinus</name>
    <name type="common">European house dust mite</name>
    <dbReference type="NCBI Taxonomy" id="6956"/>
    <lineage>
        <taxon>Eukaryota</taxon>
        <taxon>Metazoa</taxon>
        <taxon>Ecdysozoa</taxon>
        <taxon>Arthropoda</taxon>
        <taxon>Chelicerata</taxon>
        <taxon>Arachnida</taxon>
        <taxon>Acari</taxon>
        <taxon>Acariformes</taxon>
        <taxon>Sarcoptiformes</taxon>
        <taxon>Astigmata</taxon>
        <taxon>Psoroptidia</taxon>
        <taxon>Analgoidea</taxon>
        <taxon>Pyroglyphidae</taxon>
        <taxon>Dermatophagoidinae</taxon>
        <taxon>Dermatophagoides</taxon>
    </lineage>
</organism>
<protein>
    <recommendedName>
        <fullName evidence="4">CUB domain-containing protein</fullName>
    </recommendedName>
</protein>
<feature type="domain" description="CUB" evidence="4">
    <location>
        <begin position="85"/>
        <end position="203"/>
    </location>
</feature>
<reference evidence="5 6" key="1">
    <citation type="journal article" date="2018" name="J. Allergy Clin. Immunol.">
        <title>High-quality assembly of Dermatophagoides pteronyssinus genome and transcriptome reveals a wide range of novel allergens.</title>
        <authorList>
            <person name="Liu X.Y."/>
            <person name="Yang K.Y."/>
            <person name="Wang M.Q."/>
            <person name="Kwok J.S."/>
            <person name="Zeng X."/>
            <person name="Yang Z."/>
            <person name="Xiao X.J."/>
            <person name="Lau C.P."/>
            <person name="Li Y."/>
            <person name="Huang Z.M."/>
            <person name="Ba J.G."/>
            <person name="Yim A.K."/>
            <person name="Ouyang C.Y."/>
            <person name="Ngai S.M."/>
            <person name="Chan T.F."/>
            <person name="Leung E.L."/>
            <person name="Liu L."/>
            <person name="Liu Z.G."/>
            <person name="Tsui S.K."/>
        </authorList>
    </citation>
    <scope>NUCLEOTIDE SEQUENCE [LARGE SCALE GENOMIC DNA]</scope>
    <source>
        <strain evidence="5">Derp</strain>
    </source>
</reference>
<dbReference type="PANTHER" id="PTHR33236">
    <property type="entry name" value="INTRAFLAGELLAR TRANSPORT PROTEIN 122 FAMILY PROTEIN-RELATED"/>
    <property type="match status" value="1"/>
</dbReference>
<dbReference type="InterPro" id="IPR035914">
    <property type="entry name" value="Sperma_CUB_dom_sf"/>
</dbReference>
<comment type="caution">
    <text evidence="2">Lacks conserved residue(s) required for the propagation of feature annotation.</text>
</comment>
<dbReference type="InterPro" id="IPR058698">
    <property type="entry name" value="CUB_metazoa"/>
</dbReference>
<dbReference type="InterPro" id="IPR000859">
    <property type="entry name" value="CUB_dom"/>
</dbReference>
<dbReference type="PANTHER" id="PTHR33236:SF5">
    <property type="entry name" value="CUB DOMAIN-CONTAINING PROTEIN"/>
    <property type="match status" value="1"/>
</dbReference>
<evidence type="ECO:0000256" key="3">
    <source>
        <dbReference type="SAM" id="SignalP"/>
    </source>
</evidence>
<sequence>MRLFRISLLLVPLAIATVVYSQGSFRPPSIPAIIAILRYQNSPCTTDSNTPGTCLAQNDCLARQGTPDGTCASGFASCCNFKFTCGGRTKENETIFVNHLYPKTDNGTNTCQVTIDKQPNVCQLRLDFEEFSLAQPDENGQCTTDSFMVRTTVGERLPILCGENNGQHLYVDMGRGSANPVVLSVVTNGDMIGRKWKVKINMIPCNNLDMAPSGCLQYFRSPSSVIQSFNYGLPMEGRARYLSNLRYTACVRVEENFCSIKWETEIPGSFSWGAPYEGNLTARGASGGLCNVDDFIGIDQGSAEGSGPGEDRLCGTKLLQDDYVISRSKPFQLKVRSNSDQKLNAENSQHEKKSINQKKMFLNHLIITLTIVTIGLVKHSEQTDATARQFWRPGSGIFNTLRLQNTPCSAESGEVGTCMSESDCKTRQGFSVGTCGRSGLVCCNMKFTCGGKTAKNETLFVNPSYPAGENGTNTCQVTIQNNPGVCQLRLDLEEFSLAQPDEYGRCTKDSFMVRTTVGERLPMLCGDNKGQHLYVDMGRGSANPVVLSVITNELENVSRKWKIRISFIKCDNYVMAPSGCLQYYRSPSDVIRSFNYGPKIDGRSRYLANLRYTTCIRVEENFCAIKWTTETPESFSWGISNDPMYTSQANISSYGLTGSLCNDDDFIGIDQGSQEGSGVGEDRFCGDRLFYTRSKPFQLKLRSNSDQTENARFSQNGIALRYTQLPCVN</sequence>
<dbReference type="Gene3D" id="2.60.120.290">
    <property type="entry name" value="Spermadhesin, CUB domain"/>
    <property type="match status" value="2"/>
</dbReference>
<dbReference type="EMBL" id="NJHN03000100">
    <property type="protein sequence ID" value="KAH9415024.1"/>
    <property type="molecule type" value="Genomic_DNA"/>
</dbReference>
<gene>
    <name evidence="5" type="ORF">DERP_013492</name>
</gene>
<accession>A0ABQ8IXN9</accession>
<evidence type="ECO:0000259" key="4">
    <source>
        <dbReference type="PROSITE" id="PS01180"/>
    </source>
</evidence>
<feature type="signal peptide" evidence="3">
    <location>
        <begin position="1"/>
        <end position="21"/>
    </location>
</feature>
<reference evidence="5 6" key="2">
    <citation type="journal article" date="2022" name="Mol. Biol. Evol.">
        <title>Comparative Genomics Reveals Insights into the Divergent Evolution of Astigmatic Mites and Household Pest Adaptations.</title>
        <authorList>
            <person name="Xiong Q."/>
            <person name="Wan A.T."/>
            <person name="Liu X."/>
            <person name="Fung C.S."/>
            <person name="Xiao X."/>
            <person name="Malainual N."/>
            <person name="Hou J."/>
            <person name="Wang L."/>
            <person name="Wang M."/>
            <person name="Yang K.Y."/>
            <person name="Cui Y."/>
            <person name="Leung E.L."/>
            <person name="Nong W."/>
            <person name="Shin S.K."/>
            <person name="Au S.W."/>
            <person name="Jeong K.Y."/>
            <person name="Chew F.T."/>
            <person name="Hui J.H."/>
            <person name="Leung T.F."/>
            <person name="Tungtrongchitr A."/>
            <person name="Zhong N."/>
            <person name="Liu Z."/>
            <person name="Tsui S.K."/>
        </authorList>
    </citation>
    <scope>NUCLEOTIDE SEQUENCE [LARGE SCALE GENOMIC DNA]</scope>
    <source>
        <strain evidence="5">Derp</strain>
    </source>
</reference>
<name>A0ABQ8IXN9_DERPT</name>
<keyword evidence="1" id="KW-1015">Disulfide bond</keyword>
<dbReference type="Proteomes" id="UP000887458">
    <property type="component" value="Unassembled WGS sequence"/>
</dbReference>
<dbReference type="PROSITE" id="PS01180">
    <property type="entry name" value="CUB"/>
    <property type="match status" value="2"/>
</dbReference>
<proteinExistence type="predicted"/>
<keyword evidence="6" id="KW-1185">Reference proteome</keyword>
<dbReference type="Pfam" id="PF26080">
    <property type="entry name" value="CUB_animal"/>
    <property type="match status" value="2"/>
</dbReference>
<evidence type="ECO:0000313" key="6">
    <source>
        <dbReference type="Proteomes" id="UP000887458"/>
    </source>
</evidence>
<comment type="caution">
    <text evidence="5">The sequence shown here is derived from an EMBL/GenBank/DDBJ whole genome shotgun (WGS) entry which is preliminary data.</text>
</comment>
<evidence type="ECO:0000313" key="5">
    <source>
        <dbReference type="EMBL" id="KAH9415024.1"/>
    </source>
</evidence>
<evidence type="ECO:0000256" key="1">
    <source>
        <dbReference type="ARBA" id="ARBA00023157"/>
    </source>
</evidence>